<protein>
    <submittedName>
        <fullName evidence="1">Uncharacterized protein</fullName>
    </submittedName>
</protein>
<evidence type="ECO:0000313" key="2">
    <source>
        <dbReference type="Proteomes" id="UP000319498"/>
    </source>
</evidence>
<dbReference type="RefSeq" id="WP_160309992.1">
    <property type="nucleotide sequence ID" value="NZ_BJOL01000021.1"/>
</dbReference>
<gene>
    <name evidence="1" type="ORF">BFO01nite_37400</name>
</gene>
<proteinExistence type="predicted"/>
<dbReference type="EMBL" id="BJOL01000021">
    <property type="protein sequence ID" value="GED59608.1"/>
    <property type="molecule type" value="Genomic_DNA"/>
</dbReference>
<dbReference type="Proteomes" id="UP000319498">
    <property type="component" value="Unassembled WGS sequence"/>
</dbReference>
<dbReference type="GeneID" id="87589152"/>
<reference evidence="1 2" key="1">
    <citation type="submission" date="2019-06" db="EMBL/GenBank/DDBJ databases">
        <title>Whole genome shotgun sequence of Brevibacillus formosus NBRC 15716.</title>
        <authorList>
            <person name="Hosoyama A."/>
            <person name="Uohara A."/>
            <person name="Ohji S."/>
            <person name="Ichikawa N."/>
        </authorList>
    </citation>
    <scope>NUCLEOTIDE SEQUENCE [LARGE SCALE GENOMIC DNA]</scope>
    <source>
        <strain evidence="1 2">NBRC 15716</strain>
    </source>
</reference>
<accession>A0ABQ0T8G6</accession>
<name>A0ABQ0T8G6_9BACL</name>
<keyword evidence="2" id="KW-1185">Reference proteome</keyword>
<evidence type="ECO:0000313" key="1">
    <source>
        <dbReference type="EMBL" id="GED59608.1"/>
    </source>
</evidence>
<organism evidence="1 2">
    <name type="scientific">Brevibacillus formosus</name>
    <dbReference type="NCBI Taxonomy" id="54913"/>
    <lineage>
        <taxon>Bacteria</taxon>
        <taxon>Bacillati</taxon>
        <taxon>Bacillota</taxon>
        <taxon>Bacilli</taxon>
        <taxon>Bacillales</taxon>
        <taxon>Paenibacillaceae</taxon>
        <taxon>Brevibacillus</taxon>
    </lineage>
</organism>
<sequence>MFWEIILAFIVPVLVLGYVADRQRKKKVHINEINYAGKENITHTFEAEAVSRTFMDRP</sequence>
<comment type="caution">
    <text evidence="1">The sequence shown here is derived from an EMBL/GenBank/DDBJ whole genome shotgun (WGS) entry which is preliminary data.</text>
</comment>